<protein>
    <recommendedName>
        <fullName evidence="1">GDS1 winged helix domain-containing protein</fullName>
    </recommendedName>
</protein>
<dbReference type="VEuPathDB" id="FungiDB:RhiirFUN_000682"/>
<evidence type="ECO:0000313" key="3">
    <source>
        <dbReference type="Proteomes" id="UP000232722"/>
    </source>
</evidence>
<evidence type="ECO:0000313" key="2">
    <source>
        <dbReference type="EMBL" id="PKC01580.1"/>
    </source>
</evidence>
<organism evidence="2 3">
    <name type="scientific">Rhizophagus irregularis</name>
    <dbReference type="NCBI Taxonomy" id="588596"/>
    <lineage>
        <taxon>Eukaryota</taxon>
        <taxon>Fungi</taxon>
        <taxon>Fungi incertae sedis</taxon>
        <taxon>Mucoromycota</taxon>
        <taxon>Glomeromycotina</taxon>
        <taxon>Glomeromycetes</taxon>
        <taxon>Glomerales</taxon>
        <taxon>Glomeraceae</taxon>
        <taxon>Rhizophagus</taxon>
    </lineage>
</organism>
<accession>A0A2I1EGJ2</accession>
<reference evidence="2 3" key="1">
    <citation type="submission" date="2016-04" db="EMBL/GenBank/DDBJ databases">
        <title>Genome analyses suggest a sexual origin of heterokaryosis in a supposedly ancient asexual fungus.</title>
        <authorList>
            <person name="Ropars J."/>
            <person name="Sedzielewska K."/>
            <person name="Noel J."/>
            <person name="Charron P."/>
            <person name="Farinelli L."/>
            <person name="Marton T."/>
            <person name="Kruger M."/>
            <person name="Pelin A."/>
            <person name="Brachmann A."/>
            <person name="Corradi N."/>
        </authorList>
    </citation>
    <scope>NUCLEOTIDE SEQUENCE [LARGE SCALE GENOMIC DNA]</scope>
    <source>
        <strain evidence="2 3">A5</strain>
    </source>
</reference>
<dbReference type="VEuPathDB" id="FungiDB:FUN_010440"/>
<dbReference type="VEuPathDB" id="FungiDB:RhiirA1_418793"/>
<dbReference type="Proteomes" id="UP000232722">
    <property type="component" value="Unassembled WGS sequence"/>
</dbReference>
<sequence length="207" mass="23502">MMNFKPSSLFFFFLVCLIIITTSKADELFKVKIISPTDGQTVNKGESLQIKYETTSLESDEICSLHVILLSPEKYQLYQIVADQSVDGKPHEVTVPWESLASYSSYSSFYIRFYENYKAANSESVQRVSKDIKFFLMQSISLQDNKSEVNRIVEEIYSKIQYTINPIDASDRVLVAIIKALISLNNDPSSPRQLAACIQKHGFTQLG</sequence>
<proteinExistence type="predicted"/>
<dbReference type="AlphaFoldDB" id="A0A2I1EGJ2"/>
<dbReference type="Pfam" id="PF25318">
    <property type="entry name" value="WHD_GDS1"/>
    <property type="match status" value="1"/>
</dbReference>
<dbReference type="VEuPathDB" id="FungiDB:RhiirFUN_015771"/>
<reference evidence="2 3" key="2">
    <citation type="submission" date="2017-09" db="EMBL/GenBank/DDBJ databases">
        <title>Extensive intraspecific genome diversity in a model arbuscular mycorrhizal fungus.</title>
        <authorList>
            <person name="Chen E.C."/>
            <person name="Morin E."/>
            <person name="Beaudet D."/>
            <person name="Noel J."/>
            <person name="Ndikumana S."/>
            <person name="Charron P."/>
            <person name="St-Onge C."/>
            <person name="Giorgi J."/>
            <person name="Grigoriev I.V."/>
            <person name="Roux C."/>
            <person name="Martin F.M."/>
            <person name="Corradi N."/>
        </authorList>
    </citation>
    <scope>NUCLEOTIDE SEQUENCE [LARGE SCALE GENOMIC DNA]</scope>
    <source>
        <strain evidence="2 3">A5</strain>
    </source>
</reference>
<name>A0A2I1EGJ2_9GLOM</name>
<dbReference type="EMBL" id="LLXJ01001571">
    <property type="protein sequence ID" value="PKC01580.1"/>
    <property type="molecule type" value="Genomic_DNA"/>
</dbReference>
<dbReference type="VEuPathDB" id="FungiDB:FUN_010439"/>
<gene>
    <name evidence="2" type="ORF">RhiirA5_504538</name>
</gene>
<feature type="domain" description="GDS1 winged helix" evidence="1">
    <location>
        <begin position="165"/>
        <end position="205"/>
    </location>
</feature>
<dbReference type="InterPro" id="IPR057511">
    <property type="entry name" value="WH_GDS1"/>
</dbReference>
<evidence type="ECO:0000259" key="1">
    <source>
        <dbReference type="Pfam" id="PF25318"/>
    </source>
</evidence>
<comment type="caution">
    <text evidence="2">The sequence shown here is derived from an EMBL/GenBank/DDBJ whole genome shotgun (WGS) entry which is preliminary data.</text>
</comment>
<dbReference type="OrthoDB" id="2356850at2759"/>